<feature type="region of interest" description="Disordered" evidence="2">
    <location>
        <begin position="79"/>
        <end position="284"/>
    </location>
</feature>
<evidence type="ECO:0000313" key="4">
    <source>
        <dbReference type="Proteomes" id="UP000693970"/>
    </source>
</evidence>
<evidence type="ECO:0000256" key="1">
    <source>
        <dbReference type="SAM" id="Coils"/>
    </source>
</evidence>
<proteinExistence type="predicted"/>
<feature type="coiled-coil region" evidence="1">
    <location>
        <begin position="615"/>
        <end position="663"/>
    </location>
</feature>
<keyword evidence="4" id="KW-1185">Reference proteome</keyword>
<comment type="caution">
    <text evidence="3">The sequence shown here is derived from an EMBL/GenBank/DDBJ whole genome shotgun (WGS) entry which is preliminary data.</text>
</comment>
<dbReference type="EMBL" id="JAGRRH010000014">
    <property type="protein sequence ID" value="KAG7358996.1"/>
    <property type="molecule type" value="Genomic_DNA"/>
</dbReference>
<feature type="compositionally biased region" description="Polar residues" evidence="2">
    <location>
        <begin position="1"/>
        <end position="15"/>
    </location>
</feature>
<reference evidence="3" key="2">
    <citation type="submission" date="2021-04" db="EMBL/GenBank/DDBJ databases">
        <authorList>
            <person name="Podell S."/>
        </authorList>
    </citation>
    <scope>NUCLEOTIDE SEQUENCE</scope>
    <source>
        <strain evidence="3">Hildebrandi</strain>
    </source>
</reference>
<feature type="compositionally biased region" description="Basic and acidic residues" evidence="2">
    <location>
        <begin position="40"/>
        <end position="50"/>
    </location>
</feature>
<feature type="region of interest" description="Disordered" evidence="2">
    <location>
        <begin position="1"/>
        <end position="61"/>
    </location>
</feature>
<feature type="compositionally biased region" description="Polar residues" evidence="2">
    <location>
        <begin position="79"/>
        <end position="93"/>
    </location>
</feature>
<gene>
    <name evidence="3" type="ORF">IV203_015585</name>
</gene>
<accession>A0A9K3LDY9</accession>
<evidence type="ECO:0000256" key="2">
    <source>
        <dbReference type="SAM" id="MobiDB-lite"/>
    </source>
</evidence>
<feature type="compositionally biased region" description="Low complexity" evidence="2">
    <location>
        <begin position="110"/>
        <end position="119"/>
    </location>
</feature>
<feature type="compositionally biased region" description="Polar residues" evidence="2">
    <location>
        <begin position="169"/>
        <end position="178"/>
    </location>
</feature>
<feature type="compositionally biased region" description="Polar residues" evidence="2">
    <location>
        <begin position="358"/>
        <end position="371"/>
    </location>
</feature>
<feature type="compositionally biased region" description="Low complexity" evidence="2">
    <location>
        <begin position="207"/>
        <end position="218"/>
    </location>
</feature>
<keyword evidence="1" id="KW-0175">Coiled coil</keyword>
<protein>
    <submittedName>
        <fullName evidence="3">Uncharacterized protein</fullName>
    </submittedName>
</protein>
<feature type="compositionally biased region" description="Polar residues" evidence="2">
    <location>
        <begin position="25"/>
        <end position="37"/>
    </location>
</feature>
<organism evidence="3 4">
    <name type="scientific">Nitzschia inconspicua</name>
    <dbReference type="NCBI Taxonomy" id="303405"/>
    <lineage>
        <taxon>Eukaryota</taxon>
        <taxon>Sar</taxon>
        <taxon>Stramenopiles</taxon>
        <taxon>Ochrophyta</taxon>
        <taxon>Bacillariophyta</taxon>
        <taxon>Bacillariophyceae</taxon>
        <taxon>Bacillariophycidae</taxon>
        <taxon>Bacillariales</taxon>
        <taxon>Bacillariaceae</taxon>
        <taxon>Nitzschia</taxon>
    </lineage>
</organism>
<evidence type="ECO:0000313" key="3">
    <source>
        <dbReference type="EMBL" id="KAG7358996.1"/>
    </source>
</evidence>
<dbReference type="Proteomes" id="UP000693970">
    <property type="component" value="Unassembled WGS sequence"/>
</dbReference>
<feature type="compositionally biased region" description="Polar residues" evidence="2">
    <location>
        <begin position="270"/>
        <end position="284"/>
    </location>
</feature>
<dbReference type="AlphaFoldDB" id="A0A9K3LDY9"/>
<sequence length="688" mass="76792">MTNPGVSHPRSSQRSGDSEAGRQSPLVSQSSRQNRNVGNIEEKKLTEPHSSHQKPACESSTAQRMNIIWNVDADASVLQRSSSGGATVGQRSLSDAFIRRSSSGDDTTKTSKSTRQRLSVQKEDLISSVDNRSSGASKPGLARIRSVRSVGSDDGGRSLLPSKGGKAHFSSSKENSNLPKEMQERMKQRAALRANGASTRSLRSKLSESSPNSSLTCTETRLSITKTSLQEKSMFNRRSTNHRSMSTSQIKTCTPQKALRSSSSKSSTSVHGENSSVSSESQKQVMALQEQISQLEKVSGSASHGENVKSMEKRDALLMVKEVLDQPQCDEEKEEILDGPPIFSKRSNGSELDARGSSVENESLATTMESTTPDRSDRMAPSILGIIPSIGTALESSISTASTRKIDLLQSYRSDTSSTRSTKLEELRNFRRSQESQLLCMVQNQQEHAHVNKQDETSLDSTDVIAVIVNLRDELSAAQQVIEQQRIIIEALSSMEKEVEKVETAPVGADLKSCPQDMVPLAQYQELQSRFAKLQMDRAWGEFQLRNRITNDSLKFHRRLRHWKDQSIELRCSLQNMENDHTQQMDAQKQKYIEKLQEAEKYYMESLQAIQTAGSEKYQEAQKEHAEELATLQQEKDEYLKRAKKCKEELEDLQNATAIAFNQFCDAKDRIELLENEIEELKGSRDDD</sequence>
<feature type="compositionally biased region" description="Polar residues" evidence="2">
    <location>
        <begin position="219"/>
        <end position="255"/>
    </location>
</feature>
<reference evidence="3" key="1">
    <citation type="journal article" date="2021" name="Sci. Rep.">
        <title>Diploid genomic architecture of Nitzschia inconspicua, an elite biomass production diatom.</title>
        <authorList>
            <person name="Oliver A."/>
            <person name="Podell S."/>
            <person name="Pinowska A."/>
            <person name="Traller J.C."/>
            <person name="Smith S.R."/>
            <person name="McClure R."/>
            <person name="Beliaev A."/>
            <person name="Bohutskyi P."/>
            <person name="Hill E.A."/>
            <person name="Rabines A."/>
            <person name="Zheng H."/>
            <person name="Allen L.Z."/>
            <person name="Kuo A."/>
            <person name="Grigoriev I.V."/>
            <person name="Allen A.E."/>
            <person name="Hazlebeck D."/>
            <person name="Allen E.E."/>
        </authorList>
    </citation>
    <scope>NUCLEOTIDE SEQUENCE</scope>
    <source>
        <strain evidence="3">Hildebrandi</strain>
    </source>
</reference>
<name>A0A9K3LDY9_9STRA</name>
<feature type="region of interest" description="Disordered" evidence="2">
    <location>
        <begin position="339"/>
        <end position="379"/>
    </location>
</feature>